<evidence type="ECO:0000256" key="7">
    <source>
        <dbReference type="ARBA" id="ARBA00022723"/>
    </source>
</evidence>
<evidence type="ECO:0000256" key="11">
    <source>
        <dbReference type="ARBA" id="ARBA00030849"/>
    </source>
</evidence>
<dbReference type="SMART" id="SM01011">
    <property type="entry name" value="AMP_N"/>
    <property type="match status" value="1"/>
</dbReference>
<dbReference type="InterPro" id="IPR052433">
    <property type="entry name" value="X-Pro_dipept-like"/>
</dbReference>
<gene>
    <name evidence="13" type="ORF">FRX48_03320</name>
</gene>
<proteinExistence type="inferred from homology"/>
<dbReference type="SUPFAM" id="SSF55920">
    <property type="entry name" value="Creatinase/aminopeptidase"/>
    <property type="match status" value="1"/>
</dbReference>
<dbReference type="EC" id="3.4.11.9" evidence="5"/>
<dbReference type="PANTHER" id="PTHR43226">
    <property type="entry name" value="XAA-PRO AMINOPEPTIDASE 3"/>
    <property type="match status" value="1"/>
</dbReference>
<keyword evidence="7" id="KW-0479">Metal-binding</keyword>
<name>A0A5M8PWY2_9LECA</name>
<protein>
    <recommendedName>
        <fullName evidence="5">Xaa-Pro aminopeptidase</fullName>
        <ecNumber evidence="5">3.4.11.9</ecNumber>
    </recommendedName>
    <alternativeName>
        <fullName evidence="11">Aminoacylproline aminopeptidase</fullName>
    </alternativeName>
</protein>
<dbReference type="Gene3D" id="3.40.350.10">
    <property type="entry name" value="Creatinase/prolidase N-terminal domain"/>
    <property type="match status" value="1"/>
</dbReference>
<dbReference type="SUPFAM" id="SSF53092">
    <property type="entry name" value="Creatinase/prolidase N-terminal domain"/>
    <property type="match status" value="1"/>
</dbReference>
<comment type="similarity">
    <text evidence="4">Belongs to the peptidase M24B family.</text>
</comment>
<evidence type="ECO:0000256" key="5">
    <source>
        <dbReference type="ARBA" id="ARBA00012574"/>
    </source>
</evidence>
<comment type="caution">
    <text evidence="13">The sequence shown here is derived from an EMBL/GenBank/DDBJ whole genome shotgun (WGS) entry which is preliminary data.</text>
</comment>
<evidence type="ECO:0000256" key="8">
    <source>
        <dbReference type="ARBA" id="ARBA00022801"/>
    </source>
</evidence>
<evidence type="ECO:0000259" key="12">
    <source>
        <dbReference type="SMART" id="SM01011"/>
    </source>
</evidence>
<evidence type="ECO:0000256" key="6">
    <source>
        <dbReference type="ARBA" id="ARBA00022438"/>
    </source>
</evidence>
<feature type="domain" description="Aminopeptidase P N-terminal" evidence="12">
    <location>
        <begin position="74"/>
        <end position="210"/>
    </location>
</feature>
<dbReference type="GO" id="GO:0030145">
    <property type="term" value="F:manganese ion binding"/>
    <property type="evidence" value="ECO:0007669"/>
    <property type="project" value="InterPro"/>
</dbReference>
<dbReference type="Gene3D" id="3.90.230.10">
    <property type="entry name" value="Creatinase/methionine aminopeptidase superfamily"/>
    <property type="match status" value="1"/>
</dbReference>
<comment type="function">
    <text evidence="3">Catalyzes the removal of a penultimate prolyl residue from the N-termini of peptides.</text>
</comment>
<dbReference type="InterPro" id="IPR036005">
    <property type="entry name" value="Creatinase/aminopeptidase-like"/>
</dbReference>
<evidence type="ECO:0000256" key="1">
    <source>
        <dbReference type="ARBA" id="ARBA00001424"/>
    </source>
</evidence>
<dbReference type="InterPro" id="IPR000994">
    <property type="entry name" value="Pept_M24"/>
</dbReference>
<dbReference type="PANTHER" id="PTHR43226:SF4">
    <property type="entry name" value="XAA-PRO AMINOPEPTIDASE 3"/>
    <property type="match status" value="1"/>
</dbReference>
<dbReference type="Pfam" id="PF00557">
    <property type="entry name" value="Peptidase_M24"/>
    <property type="match status" value="1"/>
</dbReference>
<dbReference type="InterPro" id="IPR007865">
    <property type="entry name" value="Aminopep_P_N"/>
</dbReference>
<reference evidence="13 14" key="1">
    <citation type="submission" date="2019-09" db="EMBL/GenBank/DDBJ databases">
        <title>The hologenome of the rock-dwelling lichen Lasallia pustulata.</title>
        <authorList>
            <person name="Greshake Tzovaras B."/>
            <person name="Segers F."/>
            <person name="Bicker A."/>
            <person name="Dal Grande F."/>
            <person name="Otte J."/>
            <person name="Hankeln T."/>
            <person name="Schmitt I."/>
            <person name="Ebersberger I."/>
        </authorList>
    </citation>
    <scope>NUCLEOTIDE SEQUENCE [LARGE SCALE GENOMIC DNA]</scope>
    <source>
        <strain evidence="13">A1-1</strain>
    </source>
</reference>
<accession>A0A5M8PWY2</accession>
<organism evidence="13 14">
    <name type="scientific">Lasallia pustulata</name>
    <dbReference type="NCBI Taxonomy" id="136370"/>
    <lineage>
        <taxon>Eukaryota</taxon>
        <taxon>Fungi</taxon>
        <taxon>Dikarya</taxon>
        <taxon>Ascomycota</taxon>
        <taxon>Pezizomycotina</taxon>
        <taxon>Lecanoromycetes</taxon>
        <taxon>OSLEUM clade</taxon>
        <taxon>Umbilicariomycetidae</taxon>
        <taxon>Umbilicariales</taxon>
        <taxon>Umbilicariaceae</taxon>
        <taxon>Lasallia</taxon>
    </lineage>
</organism>
<dbReference type="EMBL" id="VXIT01000004">
    <property type="protein sequence ID" value="KAA6413574.1"/>
    <property type="molecule type" value="Genomic_DNA"/>
</dbReference>
<keyword evidence="8" id="KW-0378">Hydrolase</keyword>
<keyword evidence="6 13" id="KW-0645">Protease</keyword>
<keyword evidence="6 13" id="KW-0031">Aminopeptidase</keyword>
<dbReference type="GO" id="GO:0006508">
    <property type="term" value="P:proteolysis"/>
    <property type="evidence" value="ECO:0007669"/>
    <property type="project" value="TreeGrafter"/>
</dbReference>
<dbReference type="AlphaFoldDB" id="A0A5M8PWY2"/>
<evidence type="ECO:0000313" key="14">
    <source>
        <dbReference type="Proteomes" id="UP000324767"/>
    </source>
</evidence>
<evidence type="ECO:0000256" key="9">
    <source>
        <dbReference type="ARBA" id="ARBA00023049"/>
    </source>
</evidence>
<comment type="catalytic activity">
    <reaction evidence="1">
        <text>Release of any N-terminal amino acid, including proline, that is linked to proline, even from a dipeptide or tripeptide.</text>
        <dbReference type="EC" id="3.4.11.9"/>
    </reaction>
</comment>
<dbReference type="GO" id="GO:0005739">
    <property type="term" value="C:mitochondrion"/>
    <property type="evidence" value="ECO:0007669"/>
    <property type="project" value="TreeGrafter"/>
</dbReference>
<evidence type="ECO:0000256" key="4">
    <source>
        <dbReference type="ARBA" id="ARBA00008766"/>
    </source>
</evidence>
<dbReference type="Pfam" id="PF05195">
    <property type="entry name" value="AMP_N"/>
    <property type="match status" value="1"/>
</dbReference>
<dbReference type="InterPro" id="IPR029149">
    <property type="entry name" value="Creatin/AminoP/Spt16_N"/>
</dbReference>
<keyword evidence="10" id="KW-0464">Manganese</keyword>
<dbReference type="OrthoDB" id="4215474at2759"/>
<evidence type="ECO:0000256" key="3">
    <source>
        <dbReference type="ARBA" id="ARBA00002443"/>
    </source>
</evidence>
<evidence type="ECO:0000256" key="10">
    <source>
        <dbReference type="ARBA" id="ARBA00023211"/>
    </source>
</evidence>
<dbReference type="Proteomes" id="UP000324767">
    <property type="component" value="Unassembled WGS sequence"/>
</dbReference>
<comment type="cofactor">
    <cofactor evidence="2">
        <name>Mn(2+)</name>
        <dbReference type="ChEBI" id="CHEBI:29035"/>
    </cofactor>
</comment>
<evidence type="ECO:0000313" key="13">
    <source>
        <dbReference type="EMBL" id="KAA6413574.1"/>
    </source>
</evidence>
<sequence>MKHCMHGLQQCSRSIERRALLLQRFSGSPVIPARRTAPLRRTYASVLAAELQFGQPVHETHPHLLKPGEITPGITALEYAERRSKLAARLPKNAIAVVAASEIQYRSGAVFYEFHQDSSFFYLTGFNEPEALAIIEKSAPGDDHTFHLYVRPKDPKAEQWDGARSGTQAAVDVFNADETGDVNNLHNLLGPVIRAASEVYTDISLKPSPKSTFSRFFSNPSAKSEVMAKVLESSKVKPLKPVINDIRAYKSEAEITNMRRAGQASGRAFTEAMRQPWTREKDLAAFLDYRFKIQGCDTSAYVPVVAGGQNALSIHYVRNDDILRNEDLVLTDAGGSYGGYITDITRTFPTSGAFTPAQKDLYTAILSVQRTSISLCRASARLSLDALHSIAEQGLREQLQRLGFDMGGQALEALFPHQLGHYIGLDVHDTPGYSRKGALREGQCVTVEPGVYVPDDERWPEHFRGLGIRIEDSVCVGEENPLVLTTEAVKEVVDIEALRN</sequence>
<keyword evidence="9" id="KW-0482">Metalloprotease</keyword>
<evidence type="ECO:0000256" key="2">
    <source>
        <dbReference type="ARBA" id="ARBA00001936"/>
    </source>
</evidence>
<dbReference type="GO" id="GO:0070006">
    <property type="term" value="F:metalloaminopeptidase activity"/>
    <property type="evidence" value="ECO:0007669"/>
    <property type="project" value="InterPro"/>
</dbReference>